<dbReference type="PROSITE" id="PS50878">
    <property type="entry name" value="RT_POL"/>
    <property type="match status" value="1"/>
</dbReference>
<organism evidence="2">
    <name type="scientific">invertebrate metagenome</name>
    <dbReference type="NCBI Taxonomy" id="1711999"/>
    <lineage>
        <taxon>unclassified sequences</taxon>
        <taxon>metagenomes</taxon>
        <taxon>organismal metagenomes</taxon>
    </lineage>
</organism>
<dbReference type="AlphaFoldDB" id="A0A2H9T2N3"/>
<proteinExistence type="predicted"/>
<dbReference type="Pfam" id="PF00078">
    <property type="entry name" value="RVT_1"/>
    <property type="match status" value="1"/>
</dbReference>
<accession>A0A2H9T2N3</accession>
<dbReference type="EMBL" id="NSIT01000559">
    <property type="protein sequence ID" value="PJE77486.1"/>
    <property type="molecule type" value="Genomic_DNA"/>
</dbReference>
<dbReference type="PANTHER" id="PTHR47027:SF20">
    <property type="entry name" value="REVERSE TRANSCRIPTASE-LIKE PROTEIN WITH RNA-DIRECTED DNA POLYMERASE DOMAIN"/>
    <property type="match status" value="1"/>
</dbReference>
<dbReference type="InterPro" id="IPR000477">
    <property type="entry name" value="RT_dom"/>
</dbReference>
<sequence>MQFLSAHRLGFNGKFWRILKHSFENVTSCVLYEGKTSGSYPVKQGVGQGRTLSAWLFLVMINDLANALDDAEQGLHIQKLHIPCVFLADDTLLLTGSIAKLQAQLDIVFEYAKEWRLNYNSAKSSVMEFSYKRRFANSKTAVCSLGDAIIQWADTKTYAGITFCPNLKADVGIESACSKGRRSLNSLMSVGVHPGGLNPLISAKLIKTIILPGVIYGCELWANVTQKSADMLNRTMRYAARRCQGFEETSPSAITTRAIGLPDDLWSEVEIRKLYLWNKLCNAKSSFVWKSLFIIRLCSFMFTAQTFQNVSFVVDILQTMVKYQIESFFFEYILSGTCCREFQWKSFVKKVVTNYHFDAWCQTCESRPDLLYYRAVHQDIGPNPLWLLTLKFPKMTWKICELIKLSYRVDLKNVMCKLCNKAVNNDVKHFLLQCPALFQSRDMLLEQIVNCISVDKYVQYDMIGEDEKCSFILGGRHDIILGDEEWDNLIVAISDKLTEMFSEMTKLLQKSS</sequence>
<dbReference type="PANTHER" id="PTHR47027">
    <property type="entry name" value="REVERSE TRANSCRIPTASE DOMAIN-CONTAINING PROTEIN"/>
    <property type="match status" value="1"/>
</dbReference>
<evidence type="ECO:0000259" key="1">
    <source>
        <dbReference type="PROSITE" id="PS50878"/>
    </source>
</evidence>
<protein>
    <recommendedName>
        <fullName evidence="1">Reverse transcriptase domain-containing protein</fullName>
    </recommendedName>
</protein>
<evidence type="ECO:0000313" key="2">
    <source>
        <dbReference type="EMBL" id="PJE77486.1"/>
    </source>
</evidence>
<feature type="domain" description="Reverse transcriptase" evidence="1">
    <location>
        <begin position="1"/>
        <end position="163"/>
    </location>
</feature>
<reference evidence="2" key="1">
    <citation type="journal article" date="2017" name="Appl. Environ. Microbiol.">
        <title>Molecular characterization of an Endozoicomonas-like organism causing infection in king scallop Pecten maximus L.</title>
        <authorList>
            <person name="Cano I."/>
            <person name="van Aerle R."/>
            <person name="Ross S."/>
            <person name="Verner-Jeffreys D.W."/>
            <person name="Paley R.K."/>
            <person name="Rimmer G."/>
            <person name="Ryder D."/>
            <person name="Hooper P."/>
            <person name="Stone D."/>
            <person name="Feist S.W."/>
        </authorList>
    </citation>
    <scope>NUCLEOTIDE SEQUENCE</scope>
</reference>
<comment type="caution">
    <text evidence="2">The sequence shown here is derived from an EMBL/GenBank/DDBJ whole genome shotgun (WGS) entry which is preliminary data.</text>
</comment>
<name>A0A2H9T2N3_9ZZZZ</name>
<gene>
    <name evidence="2" type="ORF">CI610_03592</name>
</gene>